<comment type="caution">
    <text evidence="2">The sequence shown here is derived from an EMBL/GenBank/DDBJ whole genome shotgun (WGS) entry which is preliminary data.</text>
</comment>
<sequence length="146" mass="15335">MPLPEPRHLGTQEFPFMHQRRLLTLVALLSLWPVISPAQTQSAAPKPAAGAAKPATKSVTAAPAAKGEPLDLNTATPDQLKALPGIGDAYAKRIIDGRPYTMKNQLTQRGILPQATYDKIKDSIVAKRPASAKSAGPAAAAAPAKK</sequence>
<keyword evidence="3" id="KW-1185">Reference proteome</keyword>
<gene>
    <name evidence="2" type="ORF">ACK2TP_12945</name>
</gene>
<dbReference type="SUPFAM" id="SSF81585">
    <property type="entry name" value="PsbU/PolX domain-like"/>
    <property type="match status" value="1"/>
</dbReference>
<organism evidence="2 3">
    <name type="scientific">Terriglobus aquaticus</name>
    <dbReference type="NCBI Taxonomy" id="940139"/>
    <lineage>
        <taxon>Bacteria</taxon>
        <taxon>Pseudomonadati</taxon>
        <taxon>Acidobacteriota</taxon>
        <taxon>Terriglobia</taxon>
        <taxon>Terriglobales</taxon>
        <taxon>Acidobacteriaceae</taxon>
        <taxon>Terriglobus</taxon>
    </lineage>
</organism>
<reference evidence="2 3" key="1">
    <citation type="submission" date="2024-12" db="EMBL/GenBank/DDBJ databases">
        <authorList>
            <person name="Lee Y."/>
        </authorList>
    </citation>
    <scope>NUCLEOTIDE SEQUENCE [LARGE SCALE GENOMIC DNA]</scope>
    <source>
        <strain evidence="2 3">03SUJ4</strain>
    </source>
</reference>
<evidence type="ECO:0000313" key="3">
    <source>
        <dbReference type="Proteomes" id="UP001634747"/>
    </source>
</evidence>
<dbReference type="Gene3D" id="1.10.150.320">
    <property type="entry name" value="Photosystem II 12 kDa extrinsic protein"/>
    <property type="match status" value="1"/>
</dbReference>
<dbReference type="EMBL" id="JBJYXY010000001">
    <property type="protein sequence ID" value="MFN2976674.1"/>
    <property type="molecule type" value="Genomic_DNA"/>
</dbReference>
<keyword evidence="2" id="KW-0238">DNA-binding</keyword>
<dbReference type="RefSeq" id="WP_263411860.1">
    <property type="nucleotide sequence ID" value="NZ_BAABBH010000001.1"/>
</dbReference>
<protein>
    <submittedName>
        <fullName evidence="2">ComEA family DNA-binding protein</fullName>
    </submittedName>
</protein>
<feature type="compositionally biased region" description="Low complexity" evidence="1">
    <location>
        <begin position="43"/>
        <end position="57"/>
    </location>
</feature>
<feature type="region of interest" description="Disordered" evidence="1">
    <location>
        <begin position="40"/>
        <end position="77"/>
    </location>
</feature>
<dbReference type="GO" id="GO:0003677">
    <property type="term" value="F:DNA binding"/>
    <property type="evidence" value="ECO:0007669"/>
    <property type="project" value="UniProtKB-KW"/>
</dbReference>
<accession>A0ABW9KQ95</accession>
<evidence type="ECO:0000256" key="1">
    <source>
        <dbReference type="SAM" id="MobiDB-lite"/>
    </source>
</evidence>
<evidence type="ECO:0000313" key="2">
    <source>
        <dbReference type="EMBL" id="MFN2976674.1"/>
    </source>
</evidence>
<dbReference type="Pfam" id="PF12836">
    <property type="entry name" value="HHH_3"/>
    <property type="match status" value="1"/>
</dbReference>
<dbReference type="Proteomes" id="UP001634747">
    <property type="component" value="Unassembled WGS sequence"/>
</dbReference>
<name>A0ABW9KQ95_9BACT</name>
<proteinExistence type="predicted"/>